<accession>A0A0M3J439</accession>
<dbReference type="WBParaSite" id="ASIM_0000230601-mRNA-1">
    <property type="protein sequence ID" value="ASIM_0000230601-mRNA-1"/>
    <property type="gene ID" value="ASIM_0000230601"/>
</dbReference>
<evidence type="ECO:0000313" key="1">
    <source>
        <dbReference type="WBParaSite" id="ASIM_0000230601-mRNA-1"/>
    </source>
</evidence>
<organism evidence="1">
    <name type="scientific">Anisakis simplex</name>
    <name type="common">Herring worm</name>
    <dbReference type="NCBI Taxonomy" id="6269"/>
    <lineage>
        <taxon>Eukaryota</taxon>
        <taxon>Metazoa</taxon>
        <taxon>Ecdysozoa</taxon>
        <taxon>Nematoda</taxon>
        <taxon>Chromadorea</taxon>
        <taxon>Rhabditida</taxon>
        <taxon>Spirurina</taxon>
        <taxon>Ascaridomorpha</taxon>
        <taxon>Ascaridoidea</taxon>
        <taxon>Anisakidae</taxon>
        <taxon>Anisakis</taxon>
        <taxon>Anisakis simplex complex</taxon>
    </lineage>
</organism>
<dbReference type="AlphaFoldDB" id="A0A0M3J439"/>
<sequence length="133" mass="15578">LIDNVQNEFENGYELISDNKQRECVVVILAAVLCGKYISDGNWDRLGAIMSLDEVDYLKERYDSLEESDKSKLRFSFDDVICTFLHSTFITGKRIFRGEFGFSPKLNPFQTLTFFRYSHLSTFDVDIYQCFDY</sequence>
<reference evidence="1" key="1">
    <citation type="submission" date="2017-02" db="UniProtKB">
        <authorList>
            <consortium name="WormBaseParasite"/>
        </authorList>
    </citation>
    <scope>IDENTIFICATION</scope>
</reference>
<protein>
    <submittedName>
        <fullName evidence="1">DDE_Tnp_1_7 domain-containing protein</fullName>
    </submittedName>
</protein>
<name>A0A0M3J439_ANISI</name>
<proteinExistence type="predicted"/>